<dbReference type="Pfam" id="PF02563">
    <property type="entry name" value="Poly_export"/>
    <property type="match status" value="1"/>
</dbReference>
<name>C4LCF6_TOLAT</name>
<dbReference type="GO" id="GO:0006811">
    <property type="term" value="P:monoatomic ion transport"/>
    <property type="evidence" value="ECO:0007669"/>
    <property type="project" value="UniProtKB-KW"/>
</dbReference>
<evidence type="ECO:0000256" key="11">
    <source>
        <dbReference type="ARBA" id="ARBA00023136"/>
    </source>
</evidence>
<dbReference type="HOGENOM" id="CLU_038343_4_2_6"/>
<keyword evidence="10" id="KW-0626">Porin</keyword>
<keyword evidence="13" id="KW-0998">Cell outer membrane</keyword>
<dbReference type="Gene3D" id="3.10.560.10">
    <property type="entry name" value="Outer membrane lipoprotein wza domain like"/>
    <property type="match status" value="2"/>
</dbReference>
<feature type="domain" description="SLBB" evidence="18">
    <location>
        <begin position="291"/>
        <end position="379"/>
    </location>
</feature>
<evidence type="ECO:0000256" key="9">
    <source>
        <dbReference type="ARBA" id="ARBA00023065"/>
    </source>
</evidence>
<evidence type="ECO:0000256" key="6">
    <source>
        <dbReference type="ARBA" id="ARBA00022692"/>
    </source>
</evidence>
<keyword evidence="20" id="KW-1185">Reference proteome</keyword>
<evidence type="ECO:0000313" key="20">
    <source>
        <dbReference type="Proteomes" id="UP000009073"/>
    </source>
</evidence>
<accession>C4LCF6</accession>
<proteinExistence type="inferred from homology"/>
<evidence type="ECO:0000256" key="15">
    <source>
        <dbReference type="SAM" id="MobiDB-lite"/>
    </source>
</evidence>
<evidence type="ECO:0000259" key="16">
    <source>
        <dbReference type="Pfam" id="PF02563"/>
    </source>
</evidence>
<dbReference type="Pfam" id="PF22461">
    <property type="entry name" value="SLBB_2"/>
    <property type="match status" value="2"/>
</dbReference>
<keyword evidence="8" id="KW-0625">Polysaccharide transport</keyword>
<comment type="similarity">
    <text evidence="2">Belongs to the BexD/CtrA/VexA family.</text>
</comment>
<evidence type="ECO:0000256" key="10">
    <source>
        <dbReference type="ARBA" id="ARBA00023114"/>
    </source>
</evidence>
<dbReference type="Pfam" id="PF18412">
    <property type="entry name" value="Wza_C"/>
    <property type="match status" value="1"/>
</dbReference>
<evidence type="ECO:0000256" key="14">
    <source>
        <dbReference type="ARBA" id="ARBA00023288"/>
    </source>
</evidence>
<keyword evidence="12" id="KW-0564">Palmitate</keyword>
<dbReference type="PANTHER" id="PTHR33619:SF3">
    <property type="entry name" value="POLYSACCHARIDE EXPORT PROTEIN GFCE-RELATED"/>
    <property type="match status" value="1"/>
</dbReference>
<dbReference type="Proteomes" id="UP000009073">
    <property type="component" value="Chromosome"/>
</dbReference>
<keyword evidence="6" id="KW-0812">Transmembrane</keyword>
<evidence type="ECO:0000259" key="17">
    <source>
        <dbReference type="Pfam" id="PF18412"/>
    </source>
</evidence>
<dbReference type="GO" id="GO:0015288">
    <property type="term" value="F:porin activity"/>
    <property type="evidence" value="ECO:0007669"/>
    <property type="project" value="UniProtKB-KW"/>
</dbReference>
<evidence type="ECO:0000256" key="8">
    <source>
        <dbReference type="ARBA" id="ARBA00023047"/>
    </source>
</evidence>
<evidence type="ECO:0000259" key="18">
    <source>
        <dbReference type="Pfam" id="PF22461"/>
    </source>
</evidence>
<dbReference type="NCBIfam" id="NF011658">
    <property type="entry name" value="PRK15078.1"/>
    <property type="match status" value="1"/>
</dbReference>
<keyword evidence="11" id="KW-0472">Membrane</keyword>
<dbReference type="KEGG" id="tau:Tola_2868"/>
<comment type="subcellular location">
    <subcellularLocation>
        <location evidence="1">Cell outer membrane</location>
        <topology evidence="1">Multi-pass membrane protein</topology>
    </subcellularLocation>
</comment>
<feature type="domain" description="Outer-membrane lipoprotein Wza C-terminal" evidence="17">
    <location>
        <begin position="382"/>
        <end position="411"/>
    </location>
</feature>
<evidence type="ECO:0000256" key="7">
    <source>
        <dbReference type="ARBA" id="ARBA00022729"/>
    </source>
</evidence>
<evidence type="ECO:0000256" key="12">
    <source>
        <dbReference type="ARBA" id="ARBA00023139"/>
    </source>
</evidence>
<dbReference type="AlphaFoldDB" id="C4LCF6"/>
<keyword evidence="5" id="KW-0762">Sugar transport</keyword>
<keyword evidence="3" id="KW-0813">Transport</keyword>
<protein>
    <submittedName>
        <fullName evidence="19">Polysaccharide export protein</fullName>
    </submittedName>
</protein>
<dbReference type="InterPro" id="IPR040716">
    <property type="entry name" value="Wza_C"/>
</dbReference>
<dbReference type="EMBL" id="CP001616">
    <property type="protein sequence ID" value="ACQ94460.1"/>
    <property type="molecule type" value="Genomic_DNA"/>
</dbReference>
<dbReference type="InterPro" id="IPR054765">
    <property type="entry name" value="SLBB_dom"/>
</dbReference>
<dbReference type="PANTHER" id="PTHR33619">
    <property type="entry name" value="POLYSACCHARIDE EXPORT PROTEIN GFCE-RELATED"/>
    <property type="match status" value="1"/>
</dbReference>
<feature type="domain" description="SLBB" evidence="18">
    <location>
        <begin position="206"/>
        <end position="284"/>
    </location>
</feature>
<dbReference type="GO" id="GO:0009279">
    <property type="term" value="C:cell outer membrane"/>
    <property type="evidence" value="ECO:0007669"/>
    <property type="project" value="UniProtKB-SubCell"/>
</dbReference>
<keyword evidence="4" id="KW-1134">Transmembrane beta strand</keyword>
<keyword evidence="9" id="KW-0406">Ion transport</keyword>
<evidence type="ECO:0000256" key="1">
    <source>
        <dbReference type="ARBA" id="ARBA00004571"/>
    </source>
</evidence>
<dbReference type="eggNOG" id="COG1596">
    <property type="taxonomic scope" value="Bacteria"/>
</dbReference>
<reference evidence="20" key="1">
    <citation type="submission" date="2009-05" db="EMBL/GenBank/DDBJ databases">
        <title>Complete sequence of Tolumonas auensis DSM 9187.</title>
        <authorList>
            <consortium name="US DOE Joint Genome Institute"/>
            <person name="Lucas S."/>
            <person name="Copeland A."/>
            <person name="Lapidus A."/>
            <person name="Glavina del Rio T."/>
            <person name="Tice H."/>
            <person name="Bruce D."/>
            <person name="Goodwin L."/>
            <person name="Pitluck S."/>
            <person name="Chertkov O."/>
            <person name="Brettin T."/>
            <person name="Detter J.C."/>
            <person name="Han C."/>
            <person name="Larimer F."/>
            <person name="Land M."/>
            <person name="Hauser L."/>
            <person name="Kyrpides N."/>
            <person name="Mikhailova N."/>
            <person name="Spring S."/>
            <person name="Beller H."/>
        </authorList>
    </citation>
    <scope>NUCLEOTIDE SEQUENCE [LARGE SCALE GENOMIC DNA]</scope>
    <source>
        <strain evidence="20">DSM 9187 / TA4</strain>
    </source>
</reference>
<sequence length="415" mass="45222">MAGEPAGSTVAHHEPPVHPLYKNYPSKSKTTKNHAGYMNKKLLLSMLATTLLLSGCTIVPGSHLSVSGKNQVTDSDESADIDKLVDVYPMTPRLVEKLRPAMPQARVNPALETALQKYEYRVGVGDVLNITVWDHPELTIPAGSYRSASDAGNWVHSDGKIFYPYIGRVKVTGKTVTEIRDDVAARLAEYVESPQVDVSIASFRSQKVYVTGEVGKQGELAITNVPLTLLDAINQAGGLSADADWRNVVLTRQGKEQALSLQDLMQYGDLSQNNLLAPGDIIHVPRNDALKVFVMGEVTKQSTLKMDRTGMTLTEALGQAGGIDQLASDATGVFVIRAKHDNAAKDKKLASIYQLNIKDATALVLGTEFQLQPYDVVYVTAAPITRWNRVISQLVPTISGFNELSEGTLRIRTWP</sequence>
<feature type="domain" description="Polysaccharide export protein N-terminal" evidence="16">
    <location>
        <begin position="116"/>
        <end position="200"/>
    </location>
</feature>
<feature type="region of interest" description="Disordered" evidence="15">
    <location>
        <begin position="1"/>
        <end position="32"/>
    </location>
</feature>
<dbReference type="InterPro" id="IPR003715">
    <property type="entry name" value="Poly_export_N"/>
</dbReference>
<dbReference type="Gene3D" id="1.20.5.70">
    <property type="match status" value="1"/>
</dbReference>
<evidence type="ECO:0000256" key="3">
    <source>
        <dbReference type="ARBA" id="ARBA00022448"/>
    </source>
</evidence>
<evidence type="ECO:0000256" key="2">
    <source>
        <dbReference type="ARBA" id="ARBA00009450"/>
    </source>
</evidence>
<keyword evidence="14" id="KW-0449">Lipoprotein</keyword>
<dbReference type="InterPro" id="IPR049712">
    <property type="entry name" value="Poly_export"/>
</dbReference>
<evidence type="ECO:0000256" key="13">
    <source>
        <dbReference type="ARBA" id="ARBA00023237"/>
    </source>
</evidence>
<evidence type="ECO:0000256" key="5">
    <source>
        <dbReference type="ARBA" id="ARBA00022597"/>
    </source>
</evidence>
<evidence type="ECO:0000313" key="19">
    <source>
        <dbReference type="EMBL" id="ACQ94460.1"/>
    </source>
</evidence>
<dbReference type="GO" id="GO:0015159">
    <property type="term" value="F:polysaccharide transmembrane transporter activity"/>
    <property type="evidence" value="ECO:0007669"/>
    <property type="project" value="InterPro"/>
</dbReference>
<reference evidence="19 20" key="2">
    <citation type="journal article" date="2011" name="Stand. Genomic Sci.">
        <title>Complete genome sequence of Tolumonas auensis type strain (TA 4).</title>
        <authorList>
            <person name="Chertkov O."/>
            <person name="Copeland A."/>
            <person name="Lucas S."/>
            <person name="Lapidus A."/>
            <person name="Berry K.W."/>
            <person name="Detter J.C."/>
            <person name="Del Rio T.G."/>
            <person name="Hammon N."/>
            <person name="Dalin E."/>
            <person name="Tice H."/>
            <person name="Pitluck S."/>
            <person name="Richardson P."/>
            <person name="Bruce D."/>
            <person name="Goodwin L."/>
            <person name="Han C."/>
            <person name="Tapia R."/>
            <person name="Saunders E."/>
            <person name="Schmutz J."/>
            <person name="Brettin T."/>
            <person name="Larimer F."/>
            <person name="Land M."/>
            <person name="Hauser L."/>
            <person name="Spring S."/>
            <person name="Rohde M."/>
            <person name="Kyrpides N.C."/>
            <person name="Ivanova N."/>
            <person name="Goker M."/>
            <person name="Beller H.R."/>
            <person name="Klenk H.P."/>
            <person name="Woyke T."/>
        </authorList>
    </citation>
    <scope>NUCLEOTIDE SEQUENCE [LARGE SCALE GENOMIC DNA]</scope>
    <source>
        <strain evidence="20">DSM 9187 / TA4</strain>
    </source>
</reference>
<organism evidence="19 20">
    <name type="scientific">Tolumonas auensis (strain DSM 9187 / NBRC 110442 / TA 4)</name>
    <dbReference type="NCBI Taxonomy" id="595494"/>
    <lineage>
        <taxon>Bacteria</taxon>
        <taxon>Pseudomonadati</taxon>
        <taxon>Pseudomonadota</taxon>
        <taxon>Gammaproteobacteria</taxon>
        <taxon>Aeromonadales</taxon>
        <taxon>Aeromonadaceae</taxon>
        <taxon>Tolumonas</taxon>
    </lineage>
</organism>
<gene>
    <name evidence="19" type="ordered locus">Tola_2868</name>
</gene>
<keyword evidence="7" id="KW-0732">Signal</keyword>
<dbReference type="GO" id="GO:0046930">
    <property type="term" value="C:pore complex"/>
    <property type="evidence" value="ECO:0007669"/>
    <property type="project" value="UniProtKB-KW"/>
</dbReference>
<dbReference type="Gene3D" id="3.30.1950.10">
    <property type="entry name" value="wza like domain"/>
    <property type="match status" value="1"/>
</dbReference>
<dbReference type="STRING" id="595494.Tola_2868"/>
<evidence type="ECO:0000256" key="4">
    <source>
        <dbReference type="ARBA" id="ARBA00022452"/>
    </source>
</evidence>